<name>A0A0A9FRF0_ARUDO</name>
<dbReference type="EMBL" id="GBRH01184077">
    <property type="protein sequence ID" value="JAE13819.1"/>
    <property type="molecule type" value="Transcribed_RNA"/>
</dbReference>
<reference evidence="1" key="2">
    <citation type="journal article" date="2015" name="Data Brief">
        <title>Shoot transcriptome of the giant reed, Arundo donax.</title>
        <authorList>
            <person name="Barrero R.A."/>
            <person name="Guerrero F.D."/>
            <person name="Moolhuijzen P."/>
            <person name="Goolsby J.A."/>
            <person name="Tidwell J."/>
            <person name="Bellgard S.E."/>
            <person name="Bellgard M.I."/>
        </authorList>
    </citation>
    <scope>NUCLEOTIDE SEQUENCE</scope>
    <source>
        <tissue evidence="1">Shoot tissue taken approximately 20 cm above the soil surface</tissue>
    </source>
</reference>
<dbReference type="AlphaFoldDB" id="A0A0A9FRF0"/>
<accession>A0A0A9FRF0</accession>
<proteinExistence type="predicted"/>
<reference evidence="1" key="1">
    <citation type="submission" date="2014-09" db="EMBL/GenBank/DDBJ databases">
        <authorList>
            <person name="Magalhaes I.L.F."/>
            <person name="Oliveira U."/>
            <person name="Santos F.R."/>
            <person name="Vidigal T.H.D.A."/>
            <person name="Brescovit A.D."/>
            <person name="Santos A.J."/>
        </authorList>
    </citation>
    <scope>NUCLEOTIDE SEQUENCE</scope>
    <source>
        <tissue evidence="1">Shoot tissue taken approximately 20 cm above the soil surface</tissue>
    </source>
</reference>
<sequence>MAALTTKVTWLRWLLEDFCVPATAPTPLSSDSTGAISIARDPVKHELTKHIGVDASYMRSHVQDQVVTLHYVPSELQLADFFTKPRTRAQYGYFFSKLSVVDPP</sequence>
<dbReference type="CDD" id="cd09272">
    <property type="entry name" value="RNase_HI_RT_Ty1"/>
    <property type="match status" value="1"/>
</dbReference>
<evidence type="ECO:0000313" key="1">
    <source>
        <dbReference type="EMBL" id="JAE13819.1"/>
    </source>
</evidence>
<organism evidence="1">
    <name type="scientific">Arundo donax</name>
    <name type="common">Giant reed</name>
    <name type="synonym">Donax arundinaceus</name>
    <dbReference type="NCBI Taxonomy" id="35708"/>
    <lineage>
        <taxon>Eukaryota</taxon>
        <taxon>Viridiplantae</taxon>
        <taxon>Streptophyta</taxon>
        <taxon>Embryophyta</taxon>
        <taxon>Tracheophyta</taxon>
        <taxon>Spermatophyta</taxon>
        <taxon>Magnoliopsida</taxon>
        <taxon>Liliopsida</taxon>
        <taxon>Poales</taxon>
        <taxon>Poaceae</taxon>
        <taxon>PACMAD clade</taxon>
        <taxon>Arundinoideae</taxon>
        <taxon>Arundineae</taxon>
        <taxon>Arundo</taxon>
    </lineage>
</organism>
<protein>
    <submittedName>
        <fullName evidence="1">Uncharacterized protein</fullName>
    </submittedName>
</protein>